<organism evidence="2 3">
    <name type="scientific">Mucilaginibacter oryzae</name>
    <dbReference type="NCBI Taxonomy" id="468058"/>
    <lineage>
        <taxon>Bacteria</taxon>
        <taxon>Pseudomonadati</taxon>
        <taxon>Bacteroidota</taxon>
        <taxon>Sphingobacteriia</taxon>
        <taxon>Sphingobacteriales</taxon>
        <taxon>Sphingobacteriaceae</taxon>
        <taxon>Mucilaginibacter</taxon>
    </lineage>
</organism>
<keyword evidence="1" id="KW-0732">Signal</keyword>
<keyword evidence="3" id="KW-1185">Reference proteome</keyword>
<proteinExistence type="predicted"/>
<accession>A0A316HIN1</accession>
<evidence type="ECO:0000256" key="1">
    <source>
        <dbReference type="SAM" id="SignalP"/>
    </source>
</evidence>
<evidence type="ECO:0000313" key="2">
    <source>
        <dbReference type="EMBL" id="PWK80003.1"/>
    </source>
</evidence>
<comment type="caution">
    <text evidence="2">The sequence shown here is derived from an EMBL/GenBank/DDBJ whole genome shotgun (WGS) entry which is preliminary data.</text>
</comment>
<reference evidence="2 3" key="1">
    <citation type="submission" date="2018-05" db="EMBL/GenBank/DDBJ databases">
        <title>Genomic Encyclopedia of Archaeal and Bacterial Type Strains, Phase II (KMG-II): from individual species to whole genera.</title>
        <authorList>
            <person name="Goeker M."/>
        </authorList>
    </citation>
    <scope>NUCLEOTIDE SEQUENCE [LARGE SCALE GENOMIC DNA]</scope>
    <source>
        <strain evidence="2 3">DSM 19975</strain>
    </source>
</reference>
<dbReference type="Proteomes" id="UP000245678">
    <property type="component" value="Unassembled WGS sequence"/>
</dbReference>
<gene>
    <name evidence="2" type="ORF">LX99_00464</name>
</gene>
<feature type="chain" id="PRO_5016329023" evidence="1">
    <location>
        <begin position="20"/>
        <end position="200"/>
    </location>
</feature>
<protein>
    <submittedName>
        <fullName evidence="2">Uncharacterized protein</fullName>
    </submittedName>
</protein>
<name>A0A316HIN1_9SPHI</name>
<sequence length="200" mass="22004">MIRTSFTKWFILLMLSVSVCISSCQKDSEVKDIDEAKSTAVTGKDSISAVNIINTPGNFLAGKGTLKVTIEDSTYLFDAAKDSIAFINVSDGNNKYFGITAINKAHNMSFGISSSGLATVKASSDVAGSQFLFKVDDKKPLLQYTLTKYARQQDFGKIDMDDYNHEGMIAKGTFFTFLAKDDKSDSPFYRVEGSFELKLK</sequence>
<dbReference type="AlphaFoldDB" id="A0A316HIN1"/>
<dbReference type="RefSeq" id="WP_109606029.1">
    <property type="nucleotide sequence ID" value="NZ_QGHA01000001.1"/>
</dbReference>
<dbReference type="EMBL" id="QGHA01000001">
    <property type="protein sequence ID" value="PWK80003.1"/>
    <property type="molecule type" value="Genomic_DNA"/>
</dbReference>
<feature type="signal peptide" evidence="1">
    <location>
        <begin position="1"/>
        <end position="19"/>
    </location>
</feature>
<evidence type="ECO:0000313" key="3">
    <source>
        <dbReference type="Proteomes" id="UP000245678"/>
    </source>
</evidence>